<dbReference type="InterPro" id="IPR012337">
    <property type="entry name" value="RNaseH-like_sf"/>
</dbReference>
<evidence type="ECO:0000313" key="11">
    <source>
        <dbReference type="WBParaSite" id="Pan_g19199.t1"/>
    </source>
</evidence>
<dbReference type="PANTHER" id="PTHR10145:SF6">
    <property type="entry name" value="TRANSCRIPTION ELONGATION FACTOR SPT6"/>
    <property type="match status" value="1"/>
</dbReference>
<evidence type="ECO:0000259" key="8">
    <source>
        <dbReference type="PROSITE" id="PS50001"/>
    </source>
</evidence>
<dbReference type="Gene3D" id="1.10.3500.10">
    <property type="entry name" value="Tex N-terminal region-like"/>
    <property type="match status" value="1"/>
</dbReference>
<feature type="compositionally biased region" description="Low complexity" evidence="7">
    <location>
        <begin position="56"/>
        <end position="67"/>
    </location>
</feature>
<proteinExistence type="inferred from homology"/>
<dbReference type="InterPro" id="IPR035018">
    <property type="entry name" value="Spt6_SH2_C"/>
</dbReference>
<evidence type="ECO:0000256" key="7">
    <source>
        <dbReference type="SAM" id="MobiDB-lite"/>
    </source>
</evidence>
<dbReference type="FunFam" id="3.30.505.10:FF:000030">
    <property type="entry name" value="Transcription elongation factor spt6"/>
    <property type="match status" value="1"/>
</dbReference>
<dbReference type="InterPro" id="IPR023319">
    <property type="entry name" value="Tex-like_HTH_dom_sf"/>
</dbReference>
<comment type="similarity">
    <text evidence="2 5">Belongs to the SPT6 family.</text>
</comment>
<dbReference type="InterPro" id="IPR023323">
    <property type="entry name" value="Tex-like_dom_sf"/>
</dbReference>
<dbReference type="InterPro" id="IPR036860">
    <property type="entry name" value="SH2_dom_sf"/>
</dbReference>
<evidence type="ECO:0000256" key="1">
    <source>
        <dbReference type="ARBA" id="ARBA00004123"/>
    </source>
</evidence>
<dbReference type="Pfam" id="PF14641">
    <property type="entry name" value="HTH_44"/>
    <property type="match status" value="1"/>
</dbReference>
<dbReference type="InterPro" id="IPR003029">
    <property type="entry name" value="S1_domain"/>
</dbReference>
<dbReference type="GO" id="GO:0008023">
    <property type="term" value="C:transcription elongation factor complex"/>
    <property type="evidence" value="ECO:0007669"/>
    <property type="project" value="TreeGrafter"/>
</dbReference>
<dbReference type="Pfam" id="PF17674">
    <property type="entry name" value="HHH_9"/>
    <property type="match status" value="1"/>
</dbReference>
<dbReference type="Gene3D" id="1.10.10.2740">
    <property type="entry name" value="Spt6, Death-like domain"/>
    <property type="match status" value="1"/>
</dbReference>
<dbReference type="GO" id="GO:0034728">
    <property type="term" value="P:nucleosome organization"/>
    <property type="evidence" value="ECO:0007669"/>
    <property type="project" value="TreeGrafter"/>
</dbReference>
<dbReference type="InterPro" id="IPR037027">
    <property type="entry name" value="YqgF/RNaseH-like_dom_sf"/>
</dbReference>
<dbReference type="Pfam" id="PF14635">
    <property type="entry name" value="HHH_7"/>
    <property type="match status" value="1"/>
</dbReference>
<dbReference type="GO" id="GO:0140673">
    <property type="term" value="P:transcription elongation-coupled chromatin remodeling"/>
    <property type="evidence" value="ECO:0007669"/>
    <property type="project" value="InterPro"/>
</dbReference>
<dbReference type="CDD" id="cd09918">
    <property type="entry name" value="SH2_Nterm_SPT6_like"/>
    <property type="match status" value="1"/>
</dbReference>
<feature type="domain" description="S1 motif" evidence="9">
    <location>
        <begin position="1207"/>
        <end position="1265"/>
    </location>
</feature>
<evidence type="ECO:0000313" key="10">
    <source>
        <dbReference type="Proteomes" id="UP000492821"/>
    </source>
</evidence>
<dbReference type="Gene3D" id="3.30.420.140">
    <property type="entry name" value="YqgF/RNase H-like domain"/>
    <property type="match status" value="1"/>
</dbReference>
<keyword evidence="10" id="KW-1185">Reference proteome</keyword>
<protein>
    <recommendedName>
        <fullName evidence="5">Suppressor of Ty 6 homolog</fullName>
    </recommendedName>
</protein>
<dbReference type="GO" id="GO:0031491">
    <property type="term" value="F:nucleosome binding"/>
    <property type="evidence" value="ECO:0007669"/>
    <property type="project" value="TreeGrafter"/>
</dbReference>
<feature type="domain" description="SH2" evidence="8">
    <location>
        <begin position="1305"/>
        <end position="1412"/>
    </location>
</feature>
<feature type="region of interest" description="Disordered" evidence="7">
    <location>
        <begin position="45"/>
        <end position="234"/>
    </location>
</feature>
<dbReference type="PANTHER" id="PTHR10145">
    <property type="entry name" value="TRANSCRIPTION ELONGATION FACTOR SPT6"/>
    <property type="match status" value="1"/>
</dbReference>
<dbReference type="InterPro" id="IPR012340">
    <property type="entry name" value="NA-bd_OB-fold"/>
</dbReference>
<dbReference type="SMART" id="SM00252">
    <property type="entry name" value="SH2"/>
    <property type="match status" value="1"/>
</dbReference>
<dbReference type="InterPro" id="IPR028231">
    <property type="entry name" value="Spt6_YqgF"/>
</dbReference>
<dbReference type="SUPFAM" id="SSF53098">
    <property type="entry name" value="Ribonuclease H-like"/>
    <property type="match status" value="1"/>
</dbReference>
<name>A0A7E4VC01_PANRE</name>
<dbReference type="InterPro" id="IPR041692">
    <property type="entry name" value="HHH_9"/>
</dbReference>
<dbReference type="Pfam" id="PF14633">
    <property type="entry name" value="SH2_2"/>
    <property type="match status" value="1"/>
</dbReference>
<dbReference type="GO" id="GO:0003677">
    <property type="term" value="F:DNA binding"/>
    <property type="evidence" value="ECO:0007669"/>
    <property type="project" value="InterPro"/>
</dbReference>
<dbReference type="InterPro" id="IPR010994">
    <property type="entry name" value="RuvA_2-like"/>
</dbReference>
<dbReference type="FunFam" id="1.10.10.2740:FF:000002">
    <property type="entry name" value="Transcription elongation factor Spt6"/>
    <property type="match status" value="1"/>
</dbReference>
<reference evidence="11" key="2">
    <citation type="submission" date="2020-10" db="UniProtKB">
        <authorList>
            <consortium name="WormBaseParasite"/>
        </authorList>
    </citation>
    <scope>IDENTIFICATION</scope>
</reference>
<dbReference type="Gene3D" id="1.10.10.650">
    <property type="entry name" value="RuvA domain 2-like"/>
    <property type="match status" value="1"/>
</dbReference>
<dbReference type="InterPro" id="IPR017072">
    <property type="entry name" value="TF_Spt6"/>
</dbReference>
<accession>A0A7E4VC01</accession>
<evidence type="ECO:0000256" key="6">
    <source>
        <dbReference type="PROSITE-ProRule" id="PRU00191"/>
    </source>
</evidence>
<evidence type="ECO:0000256" key="5">
    <source>
        <dbReference type="PIRNR" id="PIRNR036947"/>
    </source>
</evidence>
<evidence type="ECO:0000256" key="2">
    <source>
        <dbReference type="ARBA" id="ARBA00009253"/>
    </source>
</evidence>
<comment type="subunit">
    <text evidence="5">Interacts with glp-1 and lin-12.</text>
</comment>
<evidence type="ECO:0000256" key="4">
    <source>
        <dbReference type="ARBA" id="ARBA00023242"/>
    </source>
</evidence>
<feature type="compositionally biased region" description="Acidic residues" evidence="7">
    <location>
        <begin position="92"/>
        <end position="105"/>
    </location>
</feature>
<evidence type="ECO:0000259" key="9">
    <source>
        <dbReference type="PROSITE" id="PS50126"/>
    </source>
</evidence>
<evidence type="ECO:0000256" key="3">
    <source>
        <dbReference type="ARBA" id="ARBA00023163"/>
    </source>
</evidence>
<keyword evidence="3 5" id="KW-0804">Transcription</keyword>
<comment type="function">
    <text evidence="5">Histone H3-H4 chaperone that plays a role in maintenance of chromatin structure during RNA polymerase II transcription elongation.</text>
</comment>
<organism evidence="10 11">
    <name type="scientific">Panagrellus redivivus</name>
    <name type="common">Microworm</name>
    <dbReference type="NCBI Taxonomy" id="6233"/>
    <lineage>
        <taxon>Eukaryota</taxon>
        <taxon>Metazoa</taxon>
        <taxon>Ecdysozoa</taxon>
        <taxon>Nematoda</taxon>
        <taxon>Chromadorea</taxon>
        <taxon>Rhabditida</taxon>
        <taxon>Tylenchina</taxon>
        <taxon>Panagrolaimomorpha</taxon>
        <taxon>Panagrolaimoidea</taxon>
        <taxon>Panagrolaimidae</taxon>
        <taxon>Panagrellus</taxon>
    </lineage>
</organism>
<dbReference type="SUPFAM" id="SSF158832">
    <property type="entry name" value="Tex N-terminal region-like"/>
    <property type="match status" value="1"/>
</dbReference>
<dbReference type="InterPro" id="IPR032706">
    <property type="entry name" value="Spt6_HHH"/>
</dbReference>
<dbReference type="Gene3D" id="1.10.150.850">
    <property type="entry name" value="Spt6, helix-hairpin-helix domain"/>
    <property type="match status" value="1"/>
</dbReference>
<dbReference type="InterPro" id="IPR000980">
    <property type="entry name" value="SH2"/>
</dbReference>
<dbReference type="InterPro" id="IPR028088">
    <property type="entry name" value="Spt6_HTH_DNA-bd_dom"/>
</dbReference>
<dbReference type="GO" id="GO:0042393">
    <property type="term" value="F:histone binding"/>
    <property type="evidence" value="ECO:0007669"/>
    <property type="project" value="TreeGrafter"/>
</dbReference>
<keyword evidence="6" id="KW-0727">SH2 domain</keyword>
<dbReference type="SUPFAM" id="SSF55550">
    <property type="entry name" value="SH2 domain"/>
    <property type="match status" value="1"/>
</dbReference>
<reference evidence="10" key="1">
    <citation type="journal article" date="2013" name="Genetics">
        <title>The draft genome and transcriptome of Panagrellus redivivus are shaped by the harsh demands of a free-living lifestyle.</title>
        <authorList>
            <person name="Srinivasan J."/>
            <person name="Dillman A.R."/>
            <person name="Macchietto M.G."/>
            <person name="Heikkinen L."/>
            <person name="Lakso M."/>
            <person name="Fracchia K.M."/>
            <person name="Antoshechkin I."/>
            <person name="Mortazavi A."/>
            <person name="Wong G."/>
            <person name="Sternberg P.W."/>
        </authorList>
    </citation>
    <scope>NUCLEOTIDE SEQUENCE [LARGE SCALE GENOMIC DNA]</scope>
    <source>
        <strain evidence="10">MT8872</strain>
    </source>
</reference>
<dbReference type="SUPFAM" id="SSF50249">
    <property type="entry name" value="Nucleic acid-binding proteins"/>
    <property type="match status" value="1"/>
</dbReference>
<dbReference type="Gene3D" id="3.30.505.10">
    <property type="entry name" value="SH2 domain"/>
    <property type="match status" value="2"/>
</dbReference>
<dbReference type="WBParaSite" id="Pan_g19199.t1">
    <property type="protein sequence ID" value="Pan_g19199.t1"/>
    <property type="gene ID" value="Pan_g19199"/>
</dbReference>
<feature type="compositionally biased region" description="Basic residues" evidence="7">
    <location>
        <begin position="71"/>
        <end position="88"/>
    </location>
</feature>
<dbReference type="InterPro" id="IPR035420">
    <property type="entry name" value="Spt6_SH2"/>
</dbReference>
<dbReference type="PROSITE" id="PS50001">
    <property type="entry name" value="SH2"/>
    <property type="match status" value="1"/>
</dbReference>
<dbReference type="InterPro" id="IPR042066">
    <property type="entry name" value="Spt6_death-like"/>
</dbReference>
<dbReference type="Gene3D" id="2.40.50.140">
    <property type="entry name" value="Nucleic acid-binding proteins"/>
    <property type="match status" value="1"/>
</dbReference>
<dbReference type="PIRSF" id="PIRSF036947">
    <property type="entry name" value="Spt6"/>
    <property type="match status" value="1"/>
</dbReference>
<dbReference type="Pfam" id="PF14639">
    <property type="entry name" value="YqgF"/>
    <property type="match status" value="1"/>
</dbReference>
<dbReference type="SUPFAM" id="SSF47781">
    <property type="entry name" value="RuvA domain 2-like"/>
    <property type="match status" value="2"/>
</dbReference>
<dbReference type="InterPro" id="IPR035019">
    <property type="entry name" value="Spt6_SH2_N"/>
</dbReference>
<dbReference type="CDD" id="cd09928">
    <property type="entry name" value="SH2_Cterm_SPT6_like"/>
    <property type="match status" value="1"/>
</dbReference>
<comment type="subcellular location">
    <subcellularLocation>
        <location evidence="1 5">Nucleus</location>
    </subcellularLocation>
</comment>
<sequence length="1505" mass="175346">MHEQILSVAFNVDSSPLFYLIFTYFSVLMSFRVADGTPYEPAAMEFMDNQAEESSDSGSDSGSDVSEPQPKRRKTEKKSKKVQKKKNRIVSSDEEEDDEDEEENDEMKGFVTDNDDEEDGPDDDDKSSKGSSDAELSDEDLAVINENTGVVTGGRVILSDDEEENNALQQQNEQRERRKHRHHHGHEDYSDEEHDDDHDDHHGDDSGGESDTSEQFIVSDDGRRRKQKTFGDYDEDTIREMRDVFGVDGVDLNDFYDEELEDEELDEDGVPREPKKPRARQLLQELDPNDLEKARVTEDDKIIIREDRPERFLTRNHPVAEGSEFEYQEEARWMIKNAFRKATISRQLLYTDIDSSPRKTEDLDAEDFFEKLAEVIGFIRSQSFEIPFMAFYRKEQIEGYFTLSDLWRVYHYDERWMVLHNHREKLKKLYVRVKRYLDNNPVERIRPITDNDIYSLGASISSEEVSDYGAMFNALYYKYLKHIYDWEVEHPEIVPPEEVEAVQSQFKMQPRNNITDAAIQERIDELIVAFGPTPQEYTHMLLLGSVHADPSPMMPLDVAEQYVSTVLTSAQTVLDCATRFYGYMISRQPDFRSHVRLMFRQSAAISVNPTKKGRERITETMPIYRQRYLKDKPVMAFEREEFLIIHEAQKNGLVEVTFKIGDAGESGFDIVFDTLFEDVFDETTTHGAWQRVRRNAMEIALKRDLFPFFEKETMDTLTREAQYEVARQCQEALGDRLKIAGYVKQFAYEEDEHPALSGIKDDTRIMTIAYPNEMNFASFGVVVDRLGDIIDSIRLPNFRERENRQLMDCPKRIDLRILESFVLKNKPHVILLAAEDMEADRLYKDIRRVVDNLLDNGDIPQHIPVDLYRNDIAKVYALSALAKHEFPDYVFVQRQAVCLARMAADPLVEISRLFNLDNDILCVHWHALQPYVPKQDVLFYLEMETINRVSEVGVDINAIIDLPFRAGPLQFVCGLGRRKAHAVIQAIKQSNQYLESRAKLIQVCNLGPRVFMNCAGFIIIDPSRIEDSEVYIEVLDGSRVHPESYEVARKMAADALEVDDSESHNNLYVEEVLRDPRRLTQLDLDAFASEMDTRGFGNKNVTLYDIRAELSFRYKDLRQPYMQPTTEEMFRWISPESERVFDVGKQVIGEIWGLQHKRNTSESMEQSPFRDIETGRWRCPSCRRDDFIEVVDVYDHLKGDCPGIPLGYRVKLENGMNGFVFWRELSDDIDKIKDIWTKIFKVGQTQVFSILKIDYDRMKVDLTCKGSALRNQEDVNVDSYFNFDKKDADERERDHRQNIRREPTQFVKRVVTHSAFHNITFKEAEKMLKKMDQGDAIIRPSTSHRDHLVVTWKVTDDIYQHITVREENKVHHFNIGKTLYIGEDSFEDLDEILARYVQPLAALAREILGHKYFMESMKAEDVEKIKAYLHNERVQNPRVYPYIFVASARFPGCFLLAYGSAHHEFIALKPNGLKFRNKIFRDIEQLINYFKMSFNERVTTLARGR</sequence>
<keyword evidence="4 5" id="KW-0539">Nucleus</keyword>
<feature type="compositionally biased region" description="Acidic residues" evidence="7">
    <location>
        <begin position="189"/>
        <end position="198"/>
    </location>
</feature>
<dbReference type="PROSITE" id="PS50126">
    <property type="entry name" value="S1"/>
    <property type="match status" value="1"/>
</dbReference>
<dbReference type="Proteomes" id="UP000492821">
    <property type="component" value="Unassembled WGS sequence"/>
</dbReference>
<feature type="compositionally biased region" description="Acidic residues" evidence="7">
    <location>
        <begin position="113"/>
        <end position="125"/>
    </location>
</feature>